<organism evidence="18 23">
    <name type="scientific">Eggerthella lenta</name>
    <name type="common">Eubacterium lentum</name>
    <dbReference type="NCBI Taxonomy" id="84112"/>
    <lineage>
        <taxon>Bacteria</taxon>
        <taxon>Bacillati</taxon>
        <taxon>Actinomycetota</taxon>
        <taxon>Coriobacteriia</taxon>
        <taxon>Eggerthellales</taxon>
        <taxon>Eggerthellaceae</taxon>
        <taxon>Eggerthella</taxon>
    </lineage>
</organism>
<evidence type="ECO:0000313" key="17">
    <source>
        <dbReference type="EMBL" id="RDC40568.1"/>
    </source>
</evidence>
<accession>A0A369NMC9</accession>
<dbReference type="SMART" id="SM00917">
    <property type="entry name" value="LeuA_dimer"/>
    <property type="match status" value="1"/>
</dbReference>
<comment type="subunit">
    <text evidence="11">Homodimer.</text>
</comment>
<evidence type="ECO:0000313" key="20">
    <source>
        <dbReference type="Proteomes" id="UP000253857"/>
    </source>
</evidence>
<name>A0A369NMC9_EGGLN</name>
<dbReference type="PROSITE" id="PS00816">
    <property type="entry name" value="AIPM_HOMOCIT_SYNTH_2"/>
    <property type="match status" value="1"/>
</dbReference>
<evidence type="ECO:0000256" key="3">
    <source>
        <dbReference type="ARBA" id="ARBA00012973"/>
    </source>
</evidence>
<dbReference type="Proteomes" id="UP000253857">
    <property type="component" value="Unassembled WGS sequence"/>
</dbReference>
<feature type="binding site" evidence="11">
    <location>
        <position position="203"/>
    </location>
    <ligand>
        <name>Mn(2+)</name>
        <dbReference type="ChEBI" id="CHEBI:29035"/>
    </ligand>
</feature>
<dbReference type="Gene3D" id="3.30.160.270">
    <property type="match status" value="1"/>
</dbReference>
<keyword evidence="18" id="KW-0012">Acyltransferase</keyword>
<evidence type="ECO:0000313" key="23">
    <source>
        <dbReference type="Proteomes" id="UP000312594"/>
    </source>
</evidence>
<dbReference type="GO" id="GO:0003852">
    <property type="term" value="F:2-isopropylmalate synthase activity"/>
    <property type="evidence" value="ECO:0007669"/>
    <property type="project" value="UniProtKB-UniRule"/>
</dbReference>
<protein>
    <recommendedName>
        <fullName evidence="4 11">2-isopropylmalate synthase</fullName>
        <ecNumber evidence="3 11">2.3.3.13</ecNumber>
    </recommendedName>
    <alternativeName>
        <fullName evidence="11">Alpha-IPM synthase</fullName>
    </alternativeName>
    <alternativeName>
        <fullName evidence="11">Alpha-isopropylmalate synthase</fullName>
    </alternativeName>
</protein>
<dbReference type="PANTHER" id="PTHR10277:SF9">
    <property type="entry name" value="2-ISOPROPYLMALATE SYNTHASE 1, CHLOROPLASTIC-RELATED"/>
    <property type="match status" value="1"/>
</dbReference>
<dbReference type="FunFam" id="3.30.160.270:FF:000003">
    <property type="entry name" value="2-isopropylmalate synthase"/>
    <property type="match status" value="1"/>
</dbReference>
<dbReference type="Proteomes" id="UP000312594">
    <property type="component" value="Unassembled WGS sequence"/>
</dbReference>
<dbReference type="Proteomes" id="UP000436429">
    <property type="component" value="Unassembled WGS sequence"/>
</dbReference>
<reference evidence="18" key="3">
    <citation type="submission" date="2019-06" db="EMBL/GenBank/DDBJ databases">
        <authorList>
            <person name="Bisanz J.E."/>
            <person name="Turnbaugh P.J."/>
        </authorList>
    </citation>
    <scope>NUCLEOTIDE SEQUENCE</scope>
    <source>
        <strain evidence="18">SECO-MT75m2</strain>
    </source>
</reference>
<evidence type="ECO:0000313" key="19">
    <source>
        <dbReference type="Proteomes" id="UP000253752"/>
    </source>
</evidence>
<feature type="region of interest" description="Regulatory domain" evidence="11">
    <location>
        <begin position="392"/>
        <end position="510"/>
    </location>
</feature>
<dbReference type="Gene3D" id="3.20.20.70">
    <property type="entry name" value="Aldolase class I"/>
    <property type="match status" value="1"/>
</dbReference>
<dbReference type="Proteomes" id="UP000253915">
    <property type="component" value="Unassembled WGS sequence"/>
</dbReference>
<evidence type="ECO:0000313" key="21">
    <source>
        <dbReference type="Proteomes" id="UP000253915"/>
    </source>
</evidence>
<dbReference type="Pfam" id="PF22617">
    <property type="entry name" value="HCS_D2"/>
    <property type="match status" value="1"/>
</dbReference>
<evidence type="ECO:0000256" key="5">
    <source>
        <dbReference type="ARBA" id="ARBA00022430"/>
    </source>
</evidence>
<comment type="pathway">
    <text evidence="1 11">Amino-acid biosynthesis; L-leucine biosynthesis; L-leucine from 3-methyl-2-oxobutanoate: step 1/4.</text>
</comment>
<evidence type="ECO:0000313" key="13">
    <source>
        <dbReference type="EMBL" id="MVN33095.1"/>
    </source>
</evidence>
<feature type="domain" description="Pyruvate carboxyltransferase" evidence="12">
    <location>
        <begin position="5"/>
        <end position="268"/>
    </location>
</feature>
<evidence type="ECO:0000259" key="12">
    <source>
        <dbReference type="PROSITE" id="PS50991"/>
    </source>
</evidence>
<keyword evidence="9 11" id="KW-0464">Manganese</keyword>
<dbReference type="GO" id="GO:0009098">
    <property type="term" value="P:L-leucine biosynthetic process"/>
    <property type="evidence" value="ECO:0007669"/>
    <property type="project" value="UniProtKB-UniRule"/>
</dbReference>
<evidence type="ECO:0000256" key="1">
    <source>
        <dbReference type="ARBA" id="ARBA00004689"/>
    </source>
</evidence>
<comment type="function">
    <text evidence="11">Catalyzes the condensation of the acetyl group of acetyl-CoA with 3-methyl-2-oxobutanoate (2-ketoisovalerate) to form 3-carboxy-3-hydroxy-4-methylpentanoate (2-isopropylmalate).</text>
</comment>
<dbReference type="PANTHER" id="PTHR10277">
    <property type="entry name" value="HOMOCITRATE SYNTHASE-RELATED"/>
    <property type="match status" value="1"/>
</dbReference>
<evidence type="ECO:0000313" key="14">
    <source>
        <dbReference type="EMBL" id="RDB69378.1"/>
    </source>
</evidence>
<dbReference type="InterPro" id="IPR002034">
    <property type="entry name" value="AIPM/Hcit_synth_CS"/>
</dbReference>
<dbReference type="NCBIfam" id="NF002086">
    <property type="entry name" value="PRK00915.1-3"/>
    <property type="match status" value="1"/>
</dbReference>
<dbReference type="GO" id="GO:0005737">
    <property type="term" value="C:cytoplasm"/>
    <property type="evidence" value="ECO:0007669"/>
    <property type="project" value="UniProtKB-UniRule"/>
</dbReference>
<evidence type="ECO:0000256" key="7">
    <source>
        <dbReference type="ARBA" id="ARBA00022679"/>
    </source>
</evidence>
<dbReference type="AlphaFoldDB" id="A0A369NMC9"/>
<dbReference type="FunFam" id="3.20.20.70:FF:000010">
    <property type="entry name" value="2-isopropylmalate synthase"/>
    <property type="match status" value="1"/>
</dbReference>
<dbReference type="SUPFAM" id="SSF51569">
    <property type="entry name" value="Aldolase"/>
    <property type="match status" value="1"/>
</dbReference>
<dbReference type="CDD" id="cd07940">
    <property type="entry name" value="DRE_TIM_IPMS"/>
    <property type="match status" value="1"/>
</dbReference>
<dbReference type="HAMAP" id="MF_01025">
    <property type="entry name" value="LeuA_type1"/>
    <property type="match status" value="1"/>
</dbReference>
<dbReference type="UniPathway" id="UPA00048">
    <property type="reaction ID" value="UER00070"/>
</dbReference>
<dbReference type="GO" id="GO:0030145">
    <property type="term" value="F:manganese ion binding"/>
    <property type="evidence" value="ECO:0007669"/>
    <property type="project" value="UniProtKB-UniRule"/>
</dbReference>
<evidence type="ECO:0000313" key="22">
    <source>
        <dbReference type="Proteomes" id="UP000253970"/>
    </source>
</evidence>
<dbReference type="EMBL" id="PPTX01000012">
    <property type="protein sequence ID" value="RDB79130.1"/>
    <property type="molecule type" value="Genomic_DNA"/>
</dbReference>
<gene>
    <name evidence="11" type="primary">leuA</name>
    <name evidence="17" type="ORF">C1853_04015</name>
    <name evidence="16" type="ORF">C1871_09685</name>
    <name evidence="15" type="ORF">C1872_08940</name>
    <name evidence="14" type="ORF">C1875_09825</name>
    <name evidence="18" type="ORF">FIC87_00475</name>
    <name evidence="13" type="ORF">GO726_07925</name>
</gene>
<keyword evidence="7 11" id="KW-0808">Transferase</keyword>
<dbReference type="InterPro" id="IPR054691">
    <property type="entry name" value="LeuA/HCS_post-cat"/>
</dbReference>
<evidence type="ECO:0000313" key="16">
    <source>
        <dbReference type="EMBL" id="RDB84570.1"/>
    </source>
</evidence>
<dbReference type="InterPro" id="IPR050073">
    <property type="entry name" value="2-IPM_HCS-like"/>
</dbReference>
<dbReference type="InterPro" id="IPR005671">
    <property type="entry name" value="LeuA_bact_synth"/>
</dbReference>
<dbReference type="InterPro" id="IPR013785">
    <property type="entry name" value="Aldolase_TIM"/>
</dbReference>
<dbReference type="InterPro" id="IPR013709">
    <property type="entry name" value="2-isopropylmalate_synth_dimer"/>
</dbReference>
<evidence type="ECO:0000256" key="6">
    <source>
        <dbReference type="ARBA" id="ARBA00022605"/>
    </source>
</evidence>
<dbReference type="InterPro" id="IPR036230">
    <property type="entry name" value="LeuA_allosteric_dom_sf"/>
</dbReference>
<evidence type="ECO:0000256" key="11">
    <source>
        <dbReference type="HAMAP-Rule" id="MF_01025"/>
    </source>
</evidence>
<dbReference type="EMBL" id="PPTY01000016">
    <property type="protein sequence ID" value="RDB84570.1"/>
    <property type="molecule type" value="Genomic_DNA"/>
</dbReference>
<comment type="cofactor">
    <cofactor evidence="11">
        <name>Mn(2+)</name>
        <dbReference type="ChEBI" id="CHEBI:29035"/>
    </cofactor>
</comment>
<evidence type="ECO:0000256" key="8">
    <source>
        <dbReference type="ARBA" id="ARBA00022723"/>
    </source>
</evidence>
<sequence length="510" mass="55379">MTRKINIFDTTLRDGEQSPGASMNTEEKLVVARQLLRLNVDVIEAGFPISSPGDFESVRRIAELAGDQATVCGLTRAVEKDIDAAADALKYAKRPRIHTGIGVSPSHLRDKLRITEDECVERAVKCVKYARNFVEDVQFYAEDAGRSDYDFLVRVIEAVIKAGATVVNIPDTTGYSLPEEFGARIKYLMDHVDGIEKATVSVHCHNDLGMATALSLAGVKNGATQVECTINGLGERAGNTAMEEVVMGIKMHGDELDACTEINTREFIKASRLVSSITGMNVQANKAIVGANAFAHSSGIHQDGVLKKRDTYEIIDPADVGAGTSQIVLTARSGHAALKHRLEELGYELEGEALDQVYEAFLNLADKKKEVYDEDLESLVNERDRNESALYALEGVQVSTGFPLTPTATVTLRNAADQVVTACEYGTGPIDAVYKAVNKIVQVDNELTEFSVQSVTRGIDALGEVTIRVTAPDGGVYTGRGADNDIIVSSTKAYLNALNRLLNDKQEHRR</sequence>
<dbReference type="EMBL" id="WPOM01000012">
    <property type="protein sequence ID" value="MVN33095.1"/>
    <property type="molecule type" value="Genomic_DNA"/>
</dbReference>
<keyword evidence="11" id="KW-0963">Cytoplasm</keyword>
<dbReference type="RefSeq" id="WP_009304320.1">
    <property type="nucleotide sequence ID" value="NZ_AP025575.1"/>
</dbReference>
<dbReference type="Gene3D" id="1.10.238.260">
    <property type="match status" value="1"/>
</dbReference>
<dbReference type="EC" id="2.3.3.13" evidence="3 11"/>
<dbReference type="Proteomes" id="UP000253752">
    <property type="component" value="Unassembled WGS sequence"/>
</dbReference>
<keyword evidence="8 11" id="KW-0479">Metal-binding</keyword>
<dbReference type="GO" id="GO:0003985">
    <property type="term" value="F:acetyl-CoA C-acetyltransferase activity"/>
    <property type="evidence" value="ECO:0007669"/>
    <property type="project" value="UniProtKB-UniRule"/>
</dbReference>
<reference evidence="19 20" key="2">
    <citation type="journal article" date="2018" name="Elife">
        <title>Discovery and characterization of a prevalent human gut bacterial enzyme sufficient for the inactivation of a family of plant toxins.</title>
        <authorList>
            <person name="Koppel N."/>
            <person name="Bisanz J.E."/>
            <person name="Pandelia M.E."/>
            <person name="Turnbaugh P.J."/>
            <person name="Balskus E.P."/>
        </authorList>
    </citation>
    <scope>NUCLEOTIDE SEQUENCE [LARGE SCALE GENOMIC DNA]</scope>
    <source>
        <strain evidence="17 21">16A</strain>
        <strain evidence="16 20">FAA1-1-60AUCSF</strain>
        <strain evidence="15 19">MR1 #12</strain>
        <strain evidence="14 22">W1 BHI 6</strain>
    </source>
</reference>
<evidence type="ECO:0000313" key="18">
    <source>
        <dbReference type="EMBL" id="TNU96197.1"/>
    </source>
</evidence>
<dbReference type="EMBL" id="PPUQ01000003">
    <property type="protein sequence ID" value="RDC40568.1"/>
    <property type="molecule type" value="Genomic_DNA"/>
</dbReference>
<evidence type="ECO:0000256" key="10">
    <source>
        <dbReference type="ARBA" id="ARBA00023304"/>
    </source>
</evidence>
<keyword evidence="6 11" id="KW-0028">Amino-acid biosynthesis</keyword>
<dbReference type="EMBL" id="VEVP01000001">
    <property type="protein sequence ID" value="TNU96197.1"/>
    <property type="molecule type" value="Genomic_DNA"/>
</dbReference>
<dbReference type="FunFam" id="1.10.238.260:FF:000001">
    <property type="entry name" value="2-isopropylmalate synthase"/>
    <property type="match status" value="1"/>
</dbReference>
<comment type="catalytic activity">
    <reaction evidence="11">
        <text>3-methyl-2-oxobutanoate + acetyl-CoA + H2O = (2S)-2-isopropylmalate + CoA + H(+)</text>
        <dbReference type="Rhea" id="RHEA:21524"/>
        <dbReference type="ChEBI" id="CHEBI:1178"/>
        <dbReference type="ChEBI" id="CHEBI:11851"/>
        <dbReference type="ChEBI" id="CHEBI:15377"/>
        <dbReference type="ChEBI" id="CHEBI:15378"/>
        <dbReference type="ChEBI" id="CHEBI:57287"/>
        <dbReference type="ChEBI" id="CHEBI:57288"/>
        <dbReference type="EC" id="2.3.3.13"/>
    </reaction>
</comment>
<keyword evidence="5 11" id="KW-0432">Leucine biosynthesis</keyword>
<evidence type="ECO:0000256" key="4">
    <source>
        <dbReference type="ARBA" id="ARBA00018198"/>
    </source>
</evidence>
<feature type="binding site" evidence="11">
    <location>
        <position position="205"/>
    </location>
    <ligand>
        <name>Mn(2+)</name>
        <dbReference type="ChEBI" id="CHEBI:29035"/>
    </ligand>
</feature>
<dbReference type="EMBL" id="PPTU01000014">
    <property type="protein sequence ID" value="RDB69378.1"/>
    <property type="molecule type" value="Genomic_DNA"/>
</dbReference>
<proteinExistence type="inferred from homology"/>
<dbReference type="PROSITE" id="PS00815">
    <property type="entry name" value="AIPM_HOMOCIT_SYNTH_1"/>
    <property type="match status" value="1"/>
</dbReference>
<dbReference type="Pfam" id="PF08502">
    <property type="entry name" value="LeuA_dimer"/>
    <property type="match status" value="1"/>
</dbReference>
<dbReference type="OMA" id="LGKHSGC"/>
<comment type="caution">
    <text evidence="18">The sequence shown here is derived from an EMBL/GenBank/DDBJ whole genome shotgun (WGS) entry which is preliminary data.</text>
</comment>
<dbReference type="Pfam" id="PF00682">
    <property type="entry name" value="HMGL-like"/>
    <property type="match status" value="1"/>
</dbReference>
<reference evidence="13 24" key="4">
    <citation type="submission" date="2019-11" db="EMBL/GenBank/DDBJ databases">
        <title>Whole genome shotgun sequencing (WGS) data from Adlercreutzia equolifaciens ResAG-91, Eggerthella lenta MRI-F36, MRI-F37, MRI-F40, ResAG-49, ResAG-88, ResAG-121, ResAG-145, and Gordonibacter sp. ResAG-5, ResAG-26, ResAG-43, ResAG-50, ResAG-59.</title>
        <authorList>
            <person name="Stoll D.A."/>
            <person name="Danylec N."/>
            <person name="Franz C.M.A.P."/>
            <person name="Huch M."/>
        </authorList>
    </citation>
    <scope>NUCLEOTIDE SEQUENCE [LARGE SCALE GENOMIC DNA]</scope>
    <source>
        <strain evidence="13 24">ResAG-88</strain>
    </source>
</reference>
<comment type="similarity">
    <text evidence="2 11">Belongs to the alpha-IPM synthase/homocitrate synthase family. LeuA type 1 subfamily.</text>
</comment>
<reference evidence="18 23" key="1">
    <citation type="journal article" date="2005" name="Appl. Environ. Microbiol.">
        <title>Intestinal bacterial communities that produce active estrogen-like compounds enterodiol and enterolactone in humans.</title>
        <authorList>
            <person name="Clavel T."/>
            <person name="Henderson G."/>
            <person name="Alpert C.A."/>
            <person name="Philippe C."/>
            <person name="Rigottier-Gois L."/>
            <person name="Dore J."/>
            <person name="Blaut M."/>
        </authorList>
    </citation>
    <scope>NUCLEOTIDE SEQUENCE [LARGE SCALE GENOMIC DNA]</scope>
    <source>
        <strain evidence="18 23">SECO-MT75m2</strain>
    </source>
</reference>
<dbReference type="SUPFAM" id="SSF110921">
    <property type="entry name" value="2-isopropylmalate synthase LeuA, allosteric (dimerisation) domain"/>
    <property type="match status" value="1"/>
</dbReference>
<feature type="binding site" evidence="11">
    <location>
        <position position="239"/>
    </location>
    <ligand>
        <name>Mn(2+)</name>
        <dbReference type="ChEBI" id="CHEBI:29035"/>
    </ligand>
</feature>
<dbReference type="Proteomes" id="UP000253970">
    <property type="component" value="Unassembled WGS sequence"/>
</dbReference>
<dbReference type="PROSITE" id="PS50991">
    <property type="entry name" value="PYR_CT"/>
    <property type="match status" value="1"/>
</dbReference>
<keyword evidence="10 11" id="KW-0100">Branched-chain amino acid biosynthesis</keyword>
<dbReference type="NCBIfam" id="TIGR00973">
    <property type="entry name" value="leuA_bact"/>
    <property type="match status" value="1"/>
</dbReference>
<evidence type="ECO:0000256" key="9">
    <source>
        <dbReference type="ARBA" id="ARBA00023211"/>
    </source>
</evidence>
<evidence type="ECO:0000313" key="24">
    <source>
        <dbReference type="Proteomes" id="UP000436429"/>
    </source>
</evidence>
<feature type="binding site" evidence="11">
    <location>
        <position position="14"/>
    </location>
    <ligand>
        <name>Mn(2+)</name>
        <dbReference type="ChEBI" id="CHEBI:29035"/>
    </ligand>
</feature>
<evidence type="ECO:0000313" key="15">
    <source>
        <dbReference type="EMBL" id="RDB79130.1"/>
    </source>
</evidence>
<evidence type="ECO:0000256" key="2">
    <source>
        <dbReference type="ARBA" id="ARBA00009396"/>
    </source>
</evidence>
<dbReference type="InterPro" id="IPR000891">
    <property type="entry name" value="PYR_CT"/>
</dbReference>